<reference evidence="1" key="1">
    <citation type="journal article" date="2014" name="Int. J. Syst. Evol. Microbiol.">
        <title>Complete genome sequence of Corynebacterium casei LMG S-19264T (=DSM 44701T), isolated from a smear-ripened cheese.</title>
        <authorList>
            <consortium name="US DOE Joint Genome Institute (JGI-PGF)"/>
            <person name="Walter F."/>
            <person name="Albersmeier A."/>
            <person name="Kalinowski J."/>
            <person name="Ruckert C."/>
        </authorList>
    </citation>
    <scope>NUCLEOTIDE SEQUENCE</scope>
    <source>
        <strain evidence="1">JCM 3276</strain>
    </source>
</reference>
<comment type="caution">
    <text evidence="1">The sequence shown here is derived from an EMBL/GenBank/DDBJ whole genome shotgun (WGS) entry which is preliminary data.</text>
</comment>
<accession>A0A918GF39</accession>
<name>A0A918GF39_9PSEU</name>
<sequence>MDEEVGVSIREYAATLGQVMTTLAAAAASADTALRELTSARAILTRISPDGWCPAELDLAIAELTRVVALAAAARETIADYVTRL</sequence>
<gene>
    <name evidence="1" type="ORF">GCM10010171_27360</name>
</gene>
<evidence type="ECO:0000313" key="2">
    <source>
        <dbReference type="Proteomes" id="UP000660680"/>
    </source>
</evidence>
<organism evidence="1 2">
    <name type="scientific">Actinokineospora fastidiosa</name>
    <dbReference type="NCBI Taxonomy" id="1816"/>
    <lineage>
        <taxon>Bacteria</taxon>
        <taxon>Bacillati</taxon>
        <taxon>Actinomycetota</taxon>
        <taxon>Actinomycetes</taxon>
        <taxon>Pseudonocardiales</taxon>
        <taxon>Pseudonocardiaceae</taxon>
        <taxon>Actinokineospora</taxon>
    </lineage>
</organism>
<dbReference type="Proteomes" id="UP000660680">
    <property type="component" value="Unassembled WGS sequence"/>
</dbReference>
<proteinExistence type="predicted"/>
<keyword evidence="2" id="KW-1185">Reference proteome</keyword>
<protein>
    <submittedName>
        <fullName evidence="1">Uncharacterized protein</fullName>
    </submittedName>
</protein>
<reference evidence="1" key="2">
    <citation type="submission" date="2020-09" db="EMBL/GenBank/DDBJ databases">
        <authorList>
            <person name="Sun Q."/>
            <person name="Ohkuma M."/>
        </authorList>
    </citation>
    <scope>NUCLEOTIDE SEQUENCE</scope>
    <source>
        <strain evidence="1">JCM 3276</strain>
    </source>
</reference>
<dbReference type="AlphaFoldDB" id="A0A918GF39"/>
<dbReference type="EMBL" id="BMRB01000002">
    <property type="protein sequence ID" value="GGS31965.1"/>
    <property type="molecule type" value="Genomic_DNA"/>
</dbReference>
<evidence type="ECO:0000313" key="1">
    <source>
        <dbReference type="EMBL" id="GGS31965.1"/>
    </source>
</evidence>